<accession>A0A518K775</accession>
<keyword evidence="3" id="KW-1185">Reference proteome</keyword>
<gene>
    <name evidence="2" type="ORF">Spa11_18610</name>
</gene>
<dbReference type="KEGG" id="bmei:Spa11_18610"/>
<dbReference type="EMBL" id="CP036349">
    <property type="protein sequence ID" value="QDV73662.1"/>
    <property type="molecule type" value="Genomic_DNA"/>
</dbReference>
<dbReference type="Proteomes" id="UP000316426">
    <property type="component" value="Chromosome"/>
</dbReference>
<sequence length="444" mass="49648">MTIRVLVSLGLLGLLAMALYGAALTKDTPALPVEAESVATAEAKVFERGLLWRKEVERDEKAMRLSLDRLDKAIALIADDNLNGERLTIVELRAVVRQMQRRTPEVAAAHKEARADTLRYGETLCEAAPVLSAAAKRFEDYAADEPYEELRDDYRLWSESFRAIAEKYLQQETLVGPTVETITDNLDFVERVDTQLKRVEALLEIVPEESAETEEFLSRLAAYVRSFADFRERLRSLHGRTTGQRLEQEAEQPAVKITVTSLKADARQKTFAQDKPLLLPQSLSALSNVPAVRREAWSPIPTPDISFTSERAKPEPRVNPRKAEARATTQRRAERFAGVWAAPDSNFEIVLERSGDDLLASIGRRGVVTEVSGRLRQRGEADSFVAERLVYTFASGESVDLAGTVLTFTDDGHASVTGVRYGFATRSDKVVRLGLQNYELRRVR</sequence>
<evidence type="ECO:0000313" key="2">
    <source>
        <dbReference type="EMBL" id="QDV73662.1"/>
    </source>
</evidence>
<dbReference type="AlphaFoldDB" id="A0A518K775"/>
<name>A0A518K775_9BACT</name>
<reference evidence="2 3" key="1">
    <citation type="submission" date="2019-02" db="EMBL/GenBank/DDBJ databases">
        <title>Deep-cultivation of Planctomycetes and their phenomic and genomic characterization uncovers novel biology.</title>
        <authorList>
            <person name="Wiegand S."/>
            <person name="Jogler M."/>
            <person name="Boedeker C."/>
            <person name="Pinto D."/>
            <person name="Vollmers J."/>
            <person name="Rivas-Marin E."/>
            <person name="Kohn T."/>
            <person name="Peeters S.H."/>
            <person name="Heuer A."/>
            <person name="Rast P."/>
            <person name="Oberbeckmann S."/>
            <person name="Bunk B."/>
            <person name="Jeske O."/>
            <person name="Meyerdierks A."/>
            <person name="Storesund J.E."/>
            <person name="Kallscheuer N."/>
            <person name="Luecker S."/>
            <person name="Lage O.M."/>
            <person name="Pohl T."/>
            <person name="Merkel B.J."/>
            <person name="Hornburger P."/>
            <person name="Mueller R.-W."/>
            <person name="Bruemmer F."/>
            <person name="Labrenz M."/>
            <person name="Spormann A.M."/>
            <person name="Op den Camp H."/>
            <person name="Overmann J."/>
            <person name="Amann R."/>
            <person name="Jetten M.S.M."/>
            <person name="Mascher T."/>
            <person name="Medema M.H."/>
            <person name="Devos D.P."/>
            <person name="Kaster A.-K."/>
            <person name="Ovreas L."/>
            <person name="Rohde M."/>
            <person name="Galperin M.Y."/>
            <person name="Jogler C."/>
        </authorList>
    </citation>
    <scope>NUCLEOTIDE SEQUENCE [LARGE SCALE GENOMIC DNA]</scope>
    <source>
        <strain evidence="2 3">Spa11</strain>
    </source>
</reference>
<evidence type="ECO:0000313" key="3">
    <source>
        <dbReference type="Proteomes" id="UP000316426"/>
    </source>
</evidence>
<proteinExistence type="predicted"/>
<feature type="compositionally biased region" description="Basic and acidic residues" evidence="1">
    <location>
        <begin position="310"/>
        <end position="328"/>
    </location>
</feature>
<protein>
    <submittedName>
        <fullName evidence="2">Uncharacterized protein</fullName>
    </submittedName>
</protein>
<organism evidence="2 3">
    <name type="scientific">Botrimarina mediterranea</name>
    <dbReference type="NCBI Taxonomy" id="2528022"/>
    <lineage>
        <taxon>Bacteria</taxon>
        <taxon>Pseudomonadati</taxon>
        <taxon>Planctomycetota</taxon>
        <taxon>Planctomycetia</taxon>
        <taxon>Pirellulales</taxon>
        <taxon>Lacipirellulaceae</taxon>
        <taxon>Botrimarina</taxon>
    </lineage>
</organism>
<evidence type="ECO:0000256" key="1">
    <source>
        <dbReference type="SAM" id="MobiDB-lite"/>
    </source>
</evidence>
<feature type="region of interest" description="Disordered" evidence="1">
    <location>
        <begin position="303"/>
        <end position="328"/>
    </location>
</feature>
<dbReference type="RefSeq" id="WP_145111048.1">
    <property type="nucleotide sequence ID" value="NZ_CP036349.1"/>
</dbReference>